<dbReference type="PANTHER" id="PTHR10605">
    <property type="entry name" value="HEPARAN SULFATE SULFOTRANSFERASE"/>
    <property type="match status" value="1"/>
</dbReference>
<evidence type="ECO:0000256" key="1">
    <source>
        <dbReference type="ARBA" id="ARBA00022679"/>
    </source>
</evidence>
<proteinExistence type="predicted"/>
<keyword evidence="1" id="KW-0808">Transferase</keyword>
<keyword evidence="4" id="KW-0732">Signal</keyword>
<feature type="binding site" evidence="3">
    <location>
        <position position="160"/>
    </location>
    <ligand>
        <name>3'-phosphoadenylyl sulfate</name>
        <dbReference type="ChEBI" id="CHEBI:58339"/>
    </ligand>
</feature>
<evidence type="ECO:0000313" key="5">
    <source>
        <dbReference type="EMBL" id="CAJ1388700.1"/>
    </source>
</evidence>
<dbReference type="PANTHER" id="PTHR10605:SF56">
    <property type="entry name" value="BIFUNCTIONAL HEPARAN SULFATE N-DEACETYLASE_N-SULFOTRANSFERASE"/>
    <property type="match status" value="1"/>
</dbReference>
<evidence type="ECO:0008006" key="7">
    <source>
        <dbReference type="Google" id="ProtNLM"/>
    </source>
</evidence>
<name>A0AA36IJD1_9DINO</name>
<sequence length="373" mass="42375">MQFRRLWPPLVLICLHAIACQGLKYQNSGDFSDFCINGHVAPKFFLLGAQKSATTNFAFRLGDVGANIAWAQPGPEEPSFFWKEPHIFNQENYRGLTKDQWLAYYPKCNASQNMIAVDATPAYLASYEAPERILSWYGHEVSEKIEFLILLRDPLERMHSSFHHQKNQPSSPWASMSFAQYVDRVLANYESHGCLTGNVFLEDDNYHCSHSDASNDPLYLSMYAANLWPWFRFFRPTQFVVAPFRQYVTPKEGTPRLMEYEAKRVGVRIKPGSHMSAIPKSSKSAGLIRAARRKAEETREVLAAEAYPGLEEELAMIETAKVEKLQAVIERYAGAHLLAELLGQRMKQGLVLFGFEGDPSNTSAVAEYLSENW</sequence>
<dbReference type="AlphaFoldDB" id="A0AA36IJD1"/>
<organism evidence="5 6">
    <name type="scientific">Effrenium voratum</name>
    <dbReference type="NCBI Taxonomy" id="2562239"/>
    <lineage>
        <taxon>Eukaryota</taxon>
        <taxon>Sar</taxon>
        <taxon>Alveolata</taxon>
        <taxon>Dinophyceae</taxon>
        <taxon>Suessiales</taxon>
        <taxon>Symbiodiniaceae</taxon>
        <taxon>Effrenium</taxon>
    </lineage>
</organism>
<evidence type="ECO:0000256" key="4">
    <source>
        <dbReference type="SAM" id="SignalP"/>
    </source>
</evidence>
<feature type="binding site" evidence="3">
    <location>
        <position position="152"/>
    </location>
    <ligand>
        <name>3'-phosphoadenylyl sulfate</name>
        <dbReference type="ChEBI" id="CHEBI:58339"/>
    </ligand>
</feature>
<reference evidence="5" key="1">
    <citation type="submission" date="2023-08" db="EMBL/GenBank/DDBJ databases">
        <authorList>
            <person name="Chen Y."/>
            <person name="Shah S."/>
            <person name="Dougan E. K."/>
            <person name="Thang M."/>
            <person name="Chan C."/>
        </authorList>
    </citation>
    <scope>NUCLEOTIDE SEQUENCE</scope>
</reference>
<dbReference type="InterPro" id="IPR037359">
    <property type="entry name" value="NST/OST"/>
</dbReference>
<feature type="chain" id="PRO_5041422683" description="Sulfotransferase" evidence="4">
    <location>
        <begin position="23"/>
        <end position="373"/>
    </location>
</feature>
<comment type="caution">
    <text evidence="5">The sequence shown here is derived from an EMBL/GenBank/DDBJ whole genome shotgun (WGS) entry which is preliminary data.</text>
</comment>
<feature type="active site" description="For sulfotransferase activity" evidence="2">
    <location>
        <position position="51"/>
    </location>
</feature>
<dbReference type="Gene3D" id="3.40.50.300">
    <property type="entry name" value="P-loop containing nucleotide triphosphate hydrolases"/>
    <property type="match status" value="1"/>
</dbReference>
<dbReference type="SUPFAM" id="SSF52540">
    <property type="entry name" value="P-loop containing nucleoside triphosphate hydrolases"/>
    <property type="match status" value="1"/>
</dbReference>
<evidence type="ECO:0000256" key="3">
    <source>
        <dbReference type="PIRSR" id="PIRSR637359-2"/>
    </source>
</evidence>
<feature type="signal peptide" evidence="4">
    <location>
        <begin position="1"/>
        <end position="22"/>
    </location>
</feature>
<accession>A0AA36IJD1</accession>
<keyword evidence="6" id="KW-1185">Reference proteome</keyword>
<gene>
    <name evidence="5" type="ORF">EVOR1521_LOCUS14512</name>
</gene>
<dbReference type="GO" id="GO:0008146">
    <property type="term" value="F:sulfotransferase activity"/>
    <property type="evidence" value="ECO:0007669"/>
    <property type="project" value="InterPro"/>
</dbReference>
<dbReference type="InterPro" id="IPR027417">
    <property type="entry name" value="P-loop_NTPase"/>
</dbReference>
<dbReference type="Proteomes" id="UP001178507">
    <property type="component" value="Unassembled WGS sequence"/>
</dbReference>
<dbReference type="EMBL" id="CAUJNA010001735">
    <property type="protein sequence ID" value="CAJ1388700.1"/>
    <property type="molecule type" value="Genomic_DNA"/>
</dbReference>
<evidence type="ECO:0000313" key="6">
    <source>
        <dbReference type="Proteomes" id="UP001178507"/>
    </source>
</evidence>
<evidence type="ECO:0000256" key="2">
    <source>
        <dbReference type="PIRSR" id="PIRSR637359-1"/>
    </source>
</evidence>
<protein>
    <recommendedName>
        <fullName evidence="7">Sulfotransferase</fullName>
    </recommendedName>
</protein>